<dbReference type="OrthoDB" id="10059230at2759"/>
<dbReference type="Gene3D" id="1.25.40.10">
    <property type="entry name" value="Tetratricopeptide repeat domain"/>
    <property type="match status" value="3"/>
</dbReference>
<keyword evidence="2" id="KW-0802">TPR repeat</keyword>
<dbReference type="Proteomes" id="UP000663832">
    <property type="component" value="Unassembled WGS sequence"/>
</dbReference>
<reference evidence="4" key="1">
    <citation type="submission" date="2021-02" db="EMBL/GenBank/DDBJ databases">
        <authorList>
            <person name="Nowell W R."/>
        </authorList>
    </citation>
    <scope>NUCLEOTIDE SEQUENCE</scope>
</reference>
<dbReference type="PROSITE" id="PS51996">
    <property type="entry name" value="TR_MART"/>
    <property type="match status" value="1"/>
</dbReference>
<evidence type="ECO:0000313" key="4">
    <source>
        <dbReference type="EMBL" id="CAF1045424.1"/>
    </source>
</evidence>
<keyword evidence="5" id="KW-1185">Reference proteome</keyword>
<evidence type="ECO:0000313" key="3">
    <source>
        <dbReference type="EMBL" id="CAF1025176.1"/>
    </source>
</evidence>
<gene>
    <name evidence="3" type="ORF">BJG266_LOCUS17219</name>
    <name evidence="4" type="ORF">QVE165_LOCUS17311</name>
</gene>
<organism evidence="4 5">
    <name type="scientific">Adineta steineri</name>
    <dbReference type="NCBI Taxonomy" id="433720"/>
    <lineage>
        <taxon>Eukaryota</taxon>
        <taxon>Metazoa</taxon>
        <taxon>Spiralia</taxon>
        <taxon>Gnathifera</taxon>
        <taxon>Rotifera</taxon>
        <taxon>Eurotatoria</taxon>
        <taxon>Bdelloidea</taxon>
        <taxon>Adinetida</taxon>
        <taxon>Adinetidae</taxon>
        <taxon>Adineta</taxon>
    </lineage>
</organism>
<dbReference type="Proteomes" id="UP000663877">
    <property type="component" value="Unassembled WGS sequence"/>
</dbReference>
<dbReference type="EMBL" id="CAJNOI010000082">
    <property type="protein sequence ID" value="CAF1025176.1"/>
    <property type="molecule type" value="Genomic_DNA"/>
</dbReference>
<dbReference type="InterPro" id="IPR011990">
    <property type="entry name" value="TPR-like_helical_dom_sf"/>
</dbReference>
<proteinExistence type="predicted"/>
<name>A0A814JZJ3_9BILA</name>
<evidence type="ECO:0000313" key="5">
    <source>
        <dbReference type="Proteomes" id="UP000663832"/>
    </source>
</evidence>
<dbReference type="EMBL" id="CAJNOM010000099">
    <property type="protein sequence ID" value="CAF1045424.1"/>
    <property type="molecule type" value="Genomic_DNA"/>
</dbReference>
<dbReference type="SUPFAM" id="SSF81901">
    <property type="entry name" value="HCP-like"/>
    <property type="match status" value="1"/>
</dbReference>
<dbReference type="SUPFAM" id="SSF56399">
    <property type="entry name" value="ADP-ribosylation"/>
    <property type="match status" value="1"/>
</dbReference>
<keyword evidence="1" id="KW-0677">Repeat</keyword>
<dbReference type="Pfam" id="PF13374">
    <property type="entry name" value="TPR_10"/>
    <property type="match status" value="1"/>
</dbReference>
<protein>
    <submittedName>
        <fullName evidence="4">Uncharacterized protein</fullName>
    </submittedName>
</protein>
<dbReference type="AlphaFoldDB" id="A0A814JZJ3"/>
<dbReference type="InterPro" id="IPR019734">
    <property type="entry name" value="TPR_rpt"/>
</dbReference>
<accession>A0A814JZJ3</accession>
<sequence>MADKLLSIENENLEDLTVVWLDKNAQDLNTKTRLRCIINFLKIFNNISSCLDYIRARPNENIFLIVSGQLSSLLFPFIENLSQILHVYIFCQNSEKYLLLKSSGVFTNQELLYDQLSKDANQFYATHSITISYPTEKSLRDLAKETGTFFWFQLFITALLDMPSSDKGKEDLLELARTFYADNDLELRRIKHFEQTYKESQALIWYTNDSFLYRLLNKAIRTENIDLLFACRFFITDLYRELHSLHRPYIELIRSCEIDEHTVYDGQLMISDDFTKLKANIGKLISINSFLSTSIDPQVALVYAGNKGTYPIMESVLFQITINVNESSDLTQYPFADISAYSSFKDEQEVLFSLTAIFRVEDISKRSDNVWLVKMVFLENTPEIEEMRKLSSHLKSHQGQTNMVDLADLLYLMGNHSRAISFCQKFLSENHDNWSLAISCYCIMGQAYASQPELALQTFEKALELQLQYNSTDYYSCATMYNNMGFAHNRLQSDKQVTISYYERALEICTSISDKEEADWCLMATILNNLVTSHSDEDIDLALKREHLVLDIRLKYLPLSHPLVATTHSTLAQIYSTKGEYKEASIHYDEALYIMLKYLPNNHPSISSIHHSVGLHYLFKGDYEMNTGHEAASKISYEKSLKLSCDALDYLSSGDSSTSIDYDLFCYCTNTCGVVYMRLARLDDAIKCFDKLITTINEHLSANHQLHIAFLRNRGKIFTLHGEKNKSMEFYERAIRFCDQTGLENSFEKAQVYLNIAEWYELFEQKDLAVQYYEYSMQLGTEYMGTGHPLILWCEKGLERLKSIVTIPAEEASWL</sequence>
<comment type="caution">
    <text evidence="4">The sequence shown here is derived from an EMBL/GenBank/DDBJ whole genome shotgun (WGS) entry which is preliminary data.</text>
</comment>
<dbReference type="PANTHER" id="PTHR45641:SF1">
    <property type="entry name" value="AAA+ ATPASE DOMAIN-CONTAINING PROTEIN"/>
    <property type="match status" value="1"/>
</dbReference>
<dbReference type="PANTHER" id="PTHR45641">
    <property type="entry name" value="TETRATRICOPEPTIDE REPEAT PROTEIN (AFU_ORTHOLOGUE AFUA_6G03870)"/>
    <property type="match status" value="1"/>
</dbReference>
<evidence type="ECO:0000256" key="1">
    <source>
        <dbReference type="ARBA" id="ARBA00022737"/>
    </source>
</evidence>
<dbReference type="SMART" id="SM00028">
    <property type="entry name" value="TPR"/>
    <property type="match status" value="6"/>
</dbReference>
<dbReference type="Gene3D" id="3.90.176.10">
    <property type="entry name" value="Toxin ADP-ribosyltransferase, Chain A, domain 1"/>
    <property type="match status" value="1"/>
</dbReference>
<evidence type="ECO:0000256" key="2">
    <source>
        <dbReference type="ARBA" id="ARBA00022803"/>
    </source>
</evidence>